<gene>
    <name evidence="1" type="ORF">Vbra_19693</name>
</gene>
<organism evidence="1 2">
    <name type="scientific">Vitrella brassicaformis (strain CCMP3155)</name>
    <dbReference type="NCBI Taxonomy" id="1169540"/>
    <lineage>
        <taxon>Eukaryota</taxon>
        <taxon>Sar</taxon>
        <taxon>Alveolata</taxon>
        <taxon>Colpodellida</taxon>
        <taxon>Vitrellaceae</taxon>
        <taxon>Vitrella</taxon>
    </lineage>
</organism>
<dbReference type="PhylomeDB" id="A0A0G4H6Z0"/>
<name>A0A0G4H6Z0_VITBC</name>
<proteinExistence type="predicted"/>
<dbReference type="InParanoid" id="A0A0G4H6Z0"/>
<dbReference type="VEuPathDB" id="CryptoDB:Vbra_19693"/>
<dbReference type="Proteomes" id="UP000041254">
    <property type="component" value="Unassembled WGS sequence"/>
</dbReference>
<accession>A0A0G4H6Z0</accession>
<evidence type="ECO:0000313" key="1">
    <source>
        <dbReference type="EMBL" id="CEM39631.1"/>
    </source>
</evidence>
<sequence>MTRDCMAKRERISGGPINAQARLLPHLSTTATLHSSFPPGSGAHQVMCLIQSAGIVLMTSANKKRFQTFLGRAGTHPSLSLLKLSLPENPSDCLLAPNGVRRLGDTRPYTLVEEFPPMALG</sequence>
<reference evidence="1 2" key="1">
    <citation type="submission" date="2014-11" db="EMBL/GenBank/DDBJ databases">
        <authorList>
            <person name="Zhu J."/>
            <person name="Qi W."/>
            <person name="Song R."/>
        </authorList>
    </citation>
    <scope>NUCLEOTIDE SEQUENCE [LARGE SCALE GENOMIC DNA]</scope>
</reference>
<dbReference type="EMBL" id="CDMY01001045">
    <property type="protein sequence ID" value="CEM39631.1"/>
    <property type="molecule type" value="Genomic_DNA"/>
</dbReference>
<dbReference type="AlphaFoldDB" id="A0A0G4H6Z0"/>
<evidence type="ECO:0000313" key="2">
    <source>
        <dbReference type="Proteomes" id="UP000041254"/>
    </source>
</evidence>
<keyword evidence="2" id="KW-1185">Reference proteome</keyword>
<protein>
    <submittedName>
        <fullName evidence="1">Uncharacterized protein</fullName>
    </submittedName>
</protein>